<gene>
    <name evidence="1" type="primary">WBGene00205758</name>
</gene>
<reference evidence="1" key="2">
    <citation type="submission" date="2022-06" db="UniProtKB">
        <authorList>
            <consortium name="EnsemblMetazoa"/>
        </authorList>
    </citation>
    <scope>IDENTIFICATION</scope>
    <source>
        <strain evidence="1">PS312</strain>
    </source>
</reference>
<dbReference type="EnsemblMetazoa" id="PPA32898.1">
    <property type="protein sequence ID" value="PPA32898.1"/>
    <property type="gene ID" value="WBGene00205758"/>
</dbReference>
<dbReference type="GO" id="GO:0120013">
    <property type="term" value="F:lipid transfer activity"/>
    <property type="evidence" value="ECO:0007669"/>
    <property type="project" value="InterPro"/>
</dbReference>
<dbReference type="Gene3D" id="1.10.3520.10">
    <property type="entry name" value="Glycolipid transfer protein"/>
    <property type="match status" value="1"/>
</dbReference>
<evidence type="ECO:0000313" key="1">
    <source>
        <dbReference type="EnsemblMetazoa" id="PPA32898.1"/>
    </source>
</evidence>
<dbReference type="OrthoDB" id="205255at2759"/>
<dbReference type="InterPro" id="IPR036497">
    <property type="entry name" value="GLTP_sf"/>
</dbReference>
<accession>A0A2A6C0J6</accession>
<dbReference type="SUPFAM" id="SSF110004">
    <property type="entry name" value="Glycolipid transfer protein, GLTP"/>
    <property type="match status" value="1"/>
</dbReference>
<dbReference type="PANTHER" id="PTHR36938">
    <property type="entry name" value="PROTEIN CBG26935"/>
    <property type="match status" value="1"/>
</dbReference>
<keyword evidence="2" id="KW-1185">Reference proteome</keyword>
<dbReference type="GO" id="GO:0005737">
    <property type="term" value="C:cytoplasm"/>
    <property type="evidence" value="ECO:0007669"/>
    <property type="project" value="InterPro"/>
</dbReference>
<dbReference type="AlphaFoldDB" id="A0A2A6C0J6"/>
<evidence type="ECO:0000313" key="2">
    <source>
        <dbReference type="Proteomes" id="UP000005239"/>
    </source>
</evidence>
<dbReference type="Proteomes" id="UP000005239">
    <property type="component" value="Unassembled WGS sequence"/>
</dbReference>
<accession>A0A8R1YQX0</accession>
<dbReference type="PANTHER" id="PTHR36938:SF3">
    <property type="entry name" value="WAP DOMAIN-CONTAINING PROTEIN"/>
    <property type="match status" value="1"/>
</dbReference>
<dbReference type="Pfam" id="PF08718">
    <property type="entry name" value="GLTP"/>
    <property type="match status" value="1"/>
</dbReference>
<proteinExistence type="predicted"/>
<reference evidence="2" key="1">
    <citation type="journal article" date="2008" name="Nat. Genet.">
        <title>The Pristionchus pacificus genome provides a unique perspective on nematode lifestyle and parasitism.</title>
        <authorList>
            <person name="Dieterich C."/>
            <person name="Clifton S.W."/>
            <person name="Schuster L.N."/>
            <person name="Chinwalla A."/>
            <person name="Delehaunty K."/>
            <person name="Dinkelacker I."/>
            <person name="Fulton L."/>
            <person name="Fulton R."/>
            <person name="Godfrey J."/>
            <person name="Minx P."/>
            <person name="Mitreva M."/>
            <person name="Roeseler W."/>
            <person name="Tian H."/>
            <person name="Witte H."/>
            <person name="Yang S.P."/>
            <person name="Wilson R.K."/>
            <person name="Sommer R.J."/>
        </authorList>
    </citation>
    <scope>NUCLEOTIDE SEQUENCE [LARGE SCALE GENOMIC DNA]</scope>
    <source>
        <strain evidence="2">PS312</strain>
    </source>
</reference>
<organism evidence="1 2">
    <name type="scientific">Pristionchus pacificus</name>
    <name type="common">Parasitic nematode worm</name>
    <dbReference type="NCBI Taxonomy" id="54126"/>
    <lineage>
        <taxon>Eukaryota</taxon>
        <taxon>Metazoa</taxon>
        <taxon>Ecdysozoa</taxon>
        <taxon>Nematoda</taxon>
        <taxon>Chromadorea</taxon>
        <taxon>Rhabditida</taxon>
        <taxon>Rhabditina</taxon>
        <taxon>Diplogasteromorpha</taxon>
        <taxon>Diplogasteroidea</taxon>
        <taxon>Neodiplogasteridae</taxon>
        <taxon>Pristionchus</taxon>
    </lineage>
</organism>
<name>A0A2A6C0J6_PRIPA</name>
<sequence length="661" mass="72460">REKDKTREVIDKVIELTGLGVLILVEGVGGRASGAAEERVHSQCDRPRRFFRLTGKYKNARLLGFLPPFRLMHFLTPSLVKEELLKGRGVEDFRRRRLFADDIEHLGGNGRGEEGTRQTDNWEKTQCTDGDAVMGRSTKRWHSGYDDADIDRYAATRAAYRNPVDGVHSIGQPWGSPACMRGNSVGLHNAMVHSLPAPGRSIFPGATVAPRRYFTVNPAPVLVTPFPTLIRTTASPLEEIIRNVERIQITNKKSISAMIPAGKPVCARLKQTNCESDSSCPSGVGCTQSDTGAACCFKTAGTETRFRKLQPPAAAVRTTTASSLACPAPRGQCPAKGTMCRAIILIISPLRRSSFMGTAFAPVKSDIAGNVRTRWLKDPIGQDTLQKLIASDLKDNGGKLGIATEGLLWLKRGQEFMLLMLIFMVRDYRKDKASTESLVSYSKWPTMADPVVEDQSSSSQDEVLQIKTLTKKQIQVLYRLLILIVDNFGGGRKDLFGCEGGRREGTSTAEGRKEEREGGGWKERGVEECEEKRLEGPMGGEEKKWGQYYCVFRLGMDEAHTSADCGNPTTPLCCESGCGYGICVRGSIDDSKYPLIHPRSSRSVCPPADDIQCTKKGGISWCSNDGHCQVPGSASVARYCCPTKCEYNVCLSKQNGQLVIG</sequence>
<dbReference type="InterPro" id="IPR014830">
    <property type="entry name" value="Glycolipid_transfer_prot_dom"/>
</dbReference>
<protein>
    <submittedName>
        <fullName evidence="1">GLTP domain-containing protein</fullName>
    </submittedName>
</protein>